<organism evidence="7 8">
    <name type="scientific">Streptomyces griseiscabiei</name>
    <dbReference type="NCBI Taxonomy" id="2993540"/>
    <lineage>
        <taxon>Bacteria</taxon>
        <taxon>Bacillati</taxon>
        <taxon>Actinomycetota</taxon>
        <taxon>Actinomycetes</taxon>
        <taxon>Kitasatosporales</taxon>
        <taxon>Streptomycetaceae</taxon>
        <taxon>Streptomyces</taxon>
    </lineage>
</organism>
<dbReference type="InterPro" id="IPR016169">
    <property type="entry name" value="FAD-bd_PCMH_sub2"/>
</dbReference>
<dbReference type="InterPro" id="IPR016166">
    <property type="entry name" value="FAD-bd_PCMH"/>
</dbReference>
<evidence type="ECO:0000313" key="8">
    <source>
        <dbReference type="Proteomes" id="UP001271723"/>
    </source>
</evidence>
<keyword evidence="4" id="KW-0274">FAD</keyword>
<evidence type="ECO:0000256" key="1">
    <source>
        <dbReference type="ARBA" id="ARBA00001974"/>
    </source>
</evidence>
<protein>
    <submittedName>
        <fullName evidence="7">FAD-binding oxidoreductase</fullName>
    </submittedName>
</protein>
<sequence length="444" mass="48506">MELGKKLLWPSDPGYQNALSDAVWNGRKPTREPAAIVLAETAEDVCAAVKLAKERDLMVSVRAGGHSFSAAGIREGAVLVDVSRLTAIDVDVAGRRAVVGPGVHGGDLNLAIEPHGLFFPSGHCPTVALGGFLLGGGMGWNFQDMGWGCMSVEAVDVVTADGELVRADENQNSDILWAARGSGPGFFGVITAYHLKLHQARAITVTVHNYPLSVRAELLTWLHDRRHDFPQIAETALYVTEHSTRSTSGPTMLLSTFGFGQTEEESIDALRIMDSSPVLDHVLWKHDNAPQSVQDLTEIPEGLYEKGFRYATDNMISNSPAAELVPAMEELLTTLPTPRSHASWINMARCRELPDMAFSLQGDTYVEAYSVWEDPSQDQQMHQWAVDMMRKLEPVAVGSQMSCENMIGRGLTPSSFLSAHAVTRLEQLRTVHDPEGRFASYLLA</sequence>
<keyword evidence="3" id="KW-0285">Flavoprotein</keyword>
<evidence type="ECO:0000256" key="5">
    <source>
        <dbReference type="ARBA" id="ARBA00023002"/>
    </source>
</evidence>
<dbReference type="PROSITE" id="PS00862">
    <property type="entry name" value="OX2_COVAL_FAD"/>
    <property type="match status" value="1"/>
</dbReference>
<feature type="domain" description="FAD-binding PCMH-type" evidence="6">
    <location>
        <begin position="29"/>
        <end position="200"/>
    </location>
</feature>
<comment type="cofactor">
    <cofactor evidence="1">
        <name>FAD</name>
        <dbReference type="ChEBI" id="CHEBI:57692"/>
    </cofactor>
</comment>
<dbReference type="Gene3D" id="3.30.465.10">
    <property type="match status" value="1"/>
</dbReference>
<dbReference type="PROSITE" id="PS51387">
    <property type="entry name" value="FAD_PCMH"/>
    <property type="match status" value="1"/>
</dbReference>
<gene>
    <name evidence="7" type="ORF">PV517_38620</name>
</gene>
<evidence type="ECO:0000256" key="2">
    <source>
        <dbReference type="ARBA" id="ARBA00005466"/>
    </source>
</evidence>
<dbReference type="InterPro" id="IPR006093">
    <property type="entry name" value="Oxy_OxRdtase_FAD_BS"/>
</dbReference>
<dbReference type="RefSeq" id="WP_086759650.1">
    <property type="nucleotide sequence ID" value="NZ_JAGJBZ010000001.1"/>
</dbReference>
<dbReference type="InterPro" id="IPR036318">
    <property type="entry name" value="FAD-bd_PCMH-like_sf"/>
</dbReference>
<comment type="similarity">
    <text evidence="2">Belongs to the oxygen-dependent FAD-linked oxidoreductase family.</text>
</comment>
<evidence type="ECO:0000256" key="4">
    <source>
        <dbReference type="ARBA" id="ARBA00022827"/>
    </source>
</evidence>
<evidence type="ECO:0000313" key="7">
    <source>
        <dbReference type="EMBL" id="MDX2914574.1"/>
    </source>
</evidence>
<dbReference type="InterPro" id="IPR050416">
    <property type="entry name" value="FAD-linked_Oxidoreductase"/>
</dbReference>
<keyword evidence="5" id="KW-0560">Oxidoreductase</keyword>
<keyword evidence="8" id="KW-1185">Reference proteome</keyword>
<evidence type="ECO:0000259" key="6">
    <source>
        <dbReference type="PROSITE" id="PS51387"/>
    </source>
</evidence>
<dbReference type="Gene3D" id="3.30.43.10">
    <property type="entry name" value="Uridine Diphospho-n-acetylenolpyruvylglucosamine Reductase, domain 2"/>
    <property type="match status" value="1"/>
</dbReference>
<accession>A0ABU4LHB8</accession>
<reference evidence="7 8" key="1">
    <citation type="journal article" date="2023" name="Microb. Genom.">
        <title>Mesoterricola silvestris gen. nov., sp. nov., Mesoterricola sediminis sp. nov., Geothrix oryzae sp. nov., Geothrix edaphica sp. nov., Geothrix rubra sp. nov., and Geothrix limicola sp. nov., six novel members of Acidobacteriota isolated from soils.</title>
        <authorList>
            <person name="Weisberg A.J."/>
            <person name="Pearce E."/>
            <person name="Kramer C.G."/>
            <person name="Chang J.H."/>
            <person name="Clarke C.R."/>
        </authorList>
    </citation>
    <scope>NUCLEOTIDE SEQUENCE [LARGE SCALE GENOMIC DNA]</scope>
    <source>
        <strain evidence="7 8">NRRL_B-2795</strain>
    </source>
</reference>
<dbReference type="Proteomes" id="UP001271723">
    <property type="component" value="Unassembled WGS sequence"/>
</dbReference>
<dbReference type="SUPFAM" id="SSF56176">
    <property type="entry name" value="FAD-binding/transporter-associated domain-like"/>
    <property type="match status" value="1"/>
</dbReference>
<dbReference type="Gene3D" id="3.40.462.20">
    <property type="match status" value="1"/>
</dbReference>
<dbReference type="EMBL" id="JARAVY010000021">
    <property type="protein sequence ID" value="MDX2914574.1"/>
    <property type="molecule type" value="Genomic_DNA"/>
</dbReference>
<dbReference type="PANTHER" id="PTHR42973:SF39">
    <property type="entry name" value="FAD-BINDING PCMH-TYPE DOMAIN-CONTAINING PROTEIN"/>
    <property type="match status" value="1"/>
</dbReference>
<dbReference type="PANTHER" id="PTHR42973">
    <property type="entry name" value="BINDING OXIDOREDUCTASE, PUTATIVE (AFU_ORTHOLOGUE AFUA_1G17690)-RELATED"/>
    <property type="match status" value="1"/>
</dbReference>
<comment type="caution">
    <text evidence="7">The sequence shown here is derived from an EMBL/GenBank/DDBJ whole genome shotgun (WGS) entry which is preliminary data.</text>
</comment>
<dbReference type="Pfam" id="PF01565">
    <property type="entry name" value="FAD_binding_4"/>
    <property type="match status" value="1"/>
</dbReference>
<dbReference type="InterPro" id="IPR016167">
    <property type="entry name" value="FAD-bd_PCMH_sub1"/>
</dbReference>
<proteinExistence type="inferred from homology"/>
<evidence type="ECO:0000256" key="3">
    <source>
        <dbReference type="ARBA" id="ARBA00022630"/>
    </source>
</evidence>
<name>A0ABU4LHB8_9ACTN</name>
<dbReference type="InterPro" id="IPR006094">
    <property type="entry name" value="Oxid_FAD_bind_N"/>
</dbReference>